<protein>
    <submittedName>
        <fullName evidence="1">Unnamed protein product</fullName>
    </submittedName>
</protein>
<reference evidence="1" key="1">
    <citation type="submission" date="2023-04" db="EMBL/GenBank/DDBJ databases">
        <title>Ambrosiozyma monospora NBRC 10751.</title>
        <authorList>
            <person name="Ichikawa N."/>
            <person name="Sato H."/>
            <person name="Tonouchi N."/>
        </authorList>
    </citation>
    <scope>NUCLEOTIDE SEQUENCE</scope>
    <source>
        <strain evidence="1">NBRC 10751</strain>
    </source>
</reference>
<gene>
    <name evidence="1" type="ORF">Amon02_000203900</name>
</gene>
<evidence type="ECO:0000313" key="1">
    <source>
        <dbReference type="EMBL" id="GME75138.1"/>
    </source>
</evidence>
<proteinExistence type="predicted"/>
<accession>A0ACB5SWC6</accession>
<sequence length="726" mass="80598">MGLSLNLVEKDSRQRHNNQLNQRPKRRRLGFNNDYTPTRGSNNNSNDGHSLRHVTDTDTNNDRTTNTNTTRSAIRPRLSRRLQAPFFEQYMRVPPAVPPTRLSVTFPDEVEPANDLAPPPHTQTQPLSGTQTPTPTPGQDAATSTTTTTNTNTESINGTIYSTGAPGSTAERLRDFRMRLERVRNRSFPPLLNETRLTGGGTTPNNTQSGSGPTTTTTALPRRPHHGILLNGNSRLDRDDDEVASERFSRENILARMVRRRRGGSGTDGESEDGVGRARQLTRSRSTRRERVRPMLGSLSISDHFRVPLPPAPGPEQSSESTRQSSSISVPGLSREEAYAQNRRIFEQLLMPGLRPPPIRDGFTPRDTDDVRPPIDTGDGLPRRPPLFGRFNSSLLGLRNSENQNRSGDADTEGNGNDGVISESDDVPMTSTNTTNTNTANEEDNDNGNGSIATTPVEMIDDGEDTRHVNIFDNIVNNDDNNDGDVADGISLPSIDVALARAERDQETRESRGRGELIRLPSVRSIRTVTDPDPNDDSRTTSTNEAGDNDPTSGPNPPDTPTAFRRNRRRRGIEYSDEEEETGFHDYYEDYRAFMNARPMPNVGRLHQRNNPENNGQDDDHHEGHDPEIGDISHYTRLVRNRRRRRLNSPYIRNRNPQFVVGSSDNNNSSRDVSETPAFTDTGLADGSRAHTTTGSTDQNEEQNNTENSDTSINDTALNTLATSEF</sequence>
<comment type="caution">
    <text evidence="1">The sequence shown here is derived from an EMBL/GenBank/DDBJ whole genome shotgun (WGS) entry which is preliminary data.</text>
</comment>
<dbReference type="Proteomes" id="UP001165064">
    <property type="component" value="Unassembled WGS sequence"/>
</dbReference>
<organism evidence="1 2">
    <name type="scientific">Ambrosiozyma monospora</name>
    <name type="common">Yeast</name>
    <name type="synonym">Endomycopsis monosporus</name>
    <dbReference type="NCBI Taxonomy" id="43982"/>
    <lineage>
        <taxon>Eukaryota</taxon>
        <taxon>Fungi</taxon>
        <taxon>Dikarya</taxon>
        <taxon>Ascomycota</taxon>
        <taxon>Saccharomycotina</taxon>
        <taxon>Pichiomycetes</taxon>
        <taxon>Pichiales</taxon>
        <taxon>Pichiaceae</taxon>
        <taxon>Ambrosiozyma</taxon>
    </lineage>
</organism>
<keyword evidence="2" id="KW-1185">Reference proteome</keyword>
<evidence type="ECO:0000313" key="2">
    <source>
        <dbReference type="Proteomes" id="UP001165064"/>
    </source>
</evidence>
<dbReference type="EMBL" id="BSXS01001123">
    <property type="protein sequence ID" value="GME75138.1"/>
    <property type="molecule type" value="Genomic_DNA"/>
</dbReference>
<name>A0ACB5SWC6_AMBMO</name>